<feature type="region of interest" description="Disordered" evidence="6">
    <location>
        <begin position="184"/>
        <end position="222"/>
    </location>
</feature>
<keyword evidence="3" id="KW-0963">Cytoplasm</keyword>
<dbReference type="Pfam" id="PF00106">
    <property type="entry name" value="adh_short"/>
    <property type="match status" value="1"/>
</dbReference>
<dbReference type="Proteomes" id="UP000295151">
    <property type="component" value="Unassembled WGS sequence"/>
</dbReference>
<name>A0A4R7TD98_9ACTN</name>
<evidence type="ECO:0000256" key="1">
    <source>
        <dbReference type="ARBA" id="ARBA00004496"/>
    </source>
</evidence>
<dbReference type="InterPro" id="IPR002347">
    <property type="entry name" value="SDR_fam"/>
</dbReference>
<comment type="similarity">
    <text evidence="2">Belongs to the short-chain dehydrogenases/reductases (SDR) family.</text>
</comment>
<comment type="caution">
    <text evidence="7">The sequence shown here is derived from an EMBL/GenBank/DDBJ whole genome shotgun (WGS) entry which is preliminary data.</text>
</comment>
<dbReference type="OrthoDB" id="9794387at2"/>
<accession>A0A4R7TD98</accession>
<evidence type="ECO:0000256" key="4">
    <source>
        <dbReference type="ARBA" id="ARBA00022857"/>
    </source>
</evidence>
<dbReference type="InterPro" id="IPR036291">
    <property type="entry name" value="NAD(P)-bd_dom_sf"/>
</dbReference>
<dbReference type="PROSITE" id="PS00061">
    <property type="entry name" value="ADH_SHORT"/>
    <property type="match status" value="1"/>
</dbReference>
<organism evidence="7 8">
    <name type="scientific">Kribbella voronezhensis</name>
    <dbReference type="NCBI Taxonomy" id="2512212"/>
    <lineage>
        <taxon>Bacteria</taxon>
        <taxon>Bacillati</taxon>
        <taxon>Actinomycetota</taxon>
        <taxon>Actinomycetes</taxon>
        <taxon>Propionibacteriales</taxon>
        <taxon>Kribbellaceae</taxon>
        <taxon>Kribbella</taxon>
    </lineage>
</organism>
<dbReference type="PANTHER" id="PTHR44085">
    <property type="entry name" value="SEPIAPTERIN REDUCTASE"/>
    <property type="match status" value="1"/>
</dbReference>
<protein>
    <submittedName>
        <fullName evidence="7">Enoyl-ACP reductase-like protein</fullName>
    </submittedName>
</protein>
<gene>
    <name evidence="7" type="ORF">EV138_3685</name>
</gene>
<comment type="subcellular location">
    <subcellularLocation>
        <location evidence="1">Cytoplasm</location>
    </subcellularLocation>
</comment>
<dbReference type="InterPro" id="IPR051721">
    <property type="entry name" value="Biopterin_syn/organic_redct"/>
</dbReference>
<keyword evidence="8" id="KW-1185">Reference proteome</keyword>
<reference evidence="7 8" key="1">
    <citation type="submission" date="2019-03" db="EMBL/GenBank/DDBJ databases">
        <title>Genomic Encyclopedia of Type Strains, Phase III (KMG-III): the genomes of soil and plant-associated and newly described type strains.</title>
        <authorList>
            <person name="Whitman W."/>
        </authorList>
    </citation>
    <scope>NUCLEOTIDE SEQUENCE [LARGE SCALE GENOMIC DNA]</scope>
    <source>
        <strain evidence="7 8">VKM Ac-2575</strain>
    </source>
</reference>
<sequence>MRLAPGPGREYADRAVTSLVWISGASAGIGAALAASVPFPEARVVDLSRRGGTVEHFPVDLSDPAAWVGVERYFEAELAGFSGERVVFVHSAGTVVPIGPADAVDAEAYTRAVLLNSAAPQVLGRAFLRATAGLTCEKHLVMLSSGAASTAYPGWSAYNAGKAAVDHWVRTVGAEQPPLEPLGAARAEGERAGAGRAEGERAGAGRVGGERAGVARGGDGGGVEQAGGAGRIGCRVIAVAPGVVDTAMQGEIRAVDEQAFPAVGRFRELKESGALVSPEDAARGIWSLFERELPNGSVLDLRKLPD</sequence>
<dbReference type="PRINTS" id="PR00081">
    <property type="entry name" value="GDHRDH"/>
</dbReference>
<dbReference type="GO" id="GO:0004757">
    <property type="term" value="F:sepiapterin reductase (NADP+) activity"/>
    <property type="evidence" value="ECO:0007669"/>
    <property type="project" value="TreeGrafter"/>
</dbReference>
<dbReference type="EMBL" id="SOCE01000001">
    <property type="protein sequence ID" value="TDU90102.1"/>
    <property type="molecule type" value="Genomic_DNA"/>
</dbReference>
<feature type="compositionally biased region" description="Gly residues" evidence="6">
    <location>
        <begin position="205"/>
        <end position="222"/>
    </location>
</feature>
<dbReference type="PANTHER" id="PTHR44085:SF2">
    <property type="entry name" value="SEPIAPTERIN REDUCTASE"/>
    <property type="match status" value="1"/>
</dbReference>
<dbReference type="RefSeq" id="WP_133980061.1">
    <property type="nucleotide sequence ID" value="NZ_SOCE01000001.1"/>
</dbReference>
<evidence type="ECO:0000256" key="2">
    <source>
        <dbReference type="ARBA" id="ARBA00006484"/>
    </source>
</evidence>
<dbReference type="AlphaFoldDB" id="A0A4R7TD98"/>
<dbReference type="InterPro" id="IPR020904">
    <property type="entry name" value="Sc_DH/Rdtase_CS"/>
</dbReference>
<evidence type="ECO:0000256" key="5">
    <source>
        <dbReference type="ARBA" id="ARBA00023002"/>
    </source>
</evidence>
<dbReference type="SUPFAM" id="SSF51735">
    <property type="entry name" value="NAD(P)-binding Rossmann-fold domains"/>
    <property type="match status" value="2"/>
</dbReference>
<evidence type="ECO:0000313" key="7">
    <source>
        <dbReference type="EMBL" id="TDU90102.1"/>
    </source>
</evidence>
<dbReference type="Gene3D" id="3.40.50.720">
    <property type="entry name" value="NAD(P)-binding Rossmann-like Domain"/>
    <property type="match status" value="1"/>
</dbReference>
<feature type="compositionally biased region" description="Basic and acidic residues" evidence="6">
    <location>
        <begin position="187"/>
        <end position="203"/>
    </location>
</feature>
<keyword evidence="4" id="KW-0521">NADP</keyword>
<dbReference type="GO" id="GO:0005737">
    <property type="term" value="C:cytoplasm"/>
    <property type="evidence" value="ECO:0007669"/>
    <property type="project" value="UniProtKB-SubCell"/>
</dbReference>
<dbReference type="GO" id="GO:0006729">
    <property type="term" value="P:tetrahydrobiopterin biosynthetic process"/>
    <property type="evidence" value="ECO:0007669"/>
    <property type="project" value="TreeGrafter"/>
</dbReference>
<evidence type="ECO:0000313" key="8">
    <source>
        <dbReference type="Proteomes" id="UP000295151"/>
    </source>
</evidence>
<proteinExistence type="inferred from homology"/>
<evidence type="ECO:0000256" key="6">
    <source>
        <dbReference type="SAM" id="MobiDB-lite"/>
    </source>
</evidence>
<keyword evidence="5" id="KW-0560">Oxidoreductase</keyword>
<evidence type="ECO:0000256" key="3">
    <source>
        <dbReference type="ARBA" id="ARBA00022490"/>
    </source>
</evidence>